<protein>
    <submittedName>
        <fullName evidence="2">Uncharacterized protein</fullName>
    </submittedName>
</protein>
<keyword evidence="3" id="KW-1185">Reference proteome</keyword>
<comment type="caution">
    <text evidence="2">The sequence shown here is derived from an EMBL/GenBank/DDBJ whole genome shotgun (WGS) entry which is preliminary data.</text>
</comment>
<reference evidence="2 3" key="1">
    <citation type="journal article" date="2023" name="Plant Dis.">
        <title>First Report of Diplodia intermedia Causing Canker and Dieback Diseases on Apple Trees in Canada.</title>
        <authorList>
            <person name="Ellouze W."/>
            <person name="Ilyukhin E."/>
            <person name="Sulman M."/>
            <person name="Ali S."/>
        </authorList>
    </citation>
    <scope>NUCLEOTIDE SEQUENCE [LARGE SCALE GENOMIC DNA]</scope>
    <source>
        <strain evidence="2 3">M45-28</strain>
    </source>
</reference>
<feature type="signal peptide" evidence="1">
    <location>
        <begin position="1"/>
        <end position="19"/>
    </location>
</feature>
<organism evidence="2 3">
    <name type="scientific">Diplodia intermedia</name>
    <dbReference type="NCBI Taxonomy" id="856260"/>
    <lineage>
        <taxon>Eukaryota</taxon>
        <taxon>Fungi</taxon>
        <taxon>Dikarya</taxon>
        <taxon>Ascomycota</taxon>
        <taxon>Pezizomycotina</taxon>
        <taxon>Dothideomycetes</taxon>
        <taxon>Dothideomycetes incertae sedis</taxon>
        <taxon>Botryosphaeriales</taxon>
        <taxon>Botryosphaeriaceae</taxon>
        <taxon>Diplodia</taxon>
    </lineage>
</organism>
<accession>A0ABR3U0I0</accession>
<name>A0ABR3U0I0_9PEZI</name>
<gene>
    <name evidence="2" type="ORF">SLS58_002262</name>
</gene>
<sequence length="64" mass="6951">MRFNTIFGLAALFLSGASAAMTCEECCDICKPMDSATTEFENCTGNCEAYACAGVVSRCEEFWE</sequence>
<evidence type="ECO:0000256" key="1">
    <source>
        <dbReference type="SAM" id="SignalP"/>
    </source>
</evidence>
<evidence type="ECO:0000313" key="3">
    <source>
        <dbReference type="Proteomes" id="UP001521184"/>
    </source>
</evidence>
<dbReference type="EMBL" id="JAKEKT020000009">
    <property type="protein sequence ID" value="KAL1648507.1"/>
    <property type="molecule type" value="Genomic_DNA"/>
</dbReference>
<dbReference type="Proteomes" id="UP001521184">
    <property type="component" value="Unassembled WGS sequence"/>
</dbReference>
<evidence type="ECO:0000313" key="2">
    <source>
        <dbReference type="EMBL" id="KAL1648507.1"/>
    </source>
</evidence>
<proteinExistence type="predicted"/>
<keyword evidence="1" id="KW-0732">Signal</keyword>
<feature type="chain" id="PRO_5046617566" evidence="1">
    <location>
        <begin position="20"/>
        <end position="64"/>
    </location>
</feature>